<gene>
    <name evidence="1" type="ORF">GCM10009788_34630</name>
</gene>
<dbReference type="RefSeq" id="WP_141003939.1">
    <property type="nucleotide sequence ID" value="NZ_BAAAOR010000025.1"/>
</dbReference>
<dbReference type="PRINTS" id="PR00420">
    <property type="entry name" value="RNGMNOXGNASE"/>
</dbReference>
<proteinExistence type="predicted"/>
<dbReference type="EMBL" id="BAAAOR010000025">
    <property type="protein sequence ID" value="GAA1528375.1"/>
    <property type="molecule type" value="Genomic_DNA"/>
</dbReference>
<keyword evidence="2" id="KW-1185">Reference proteome</keyword>
<name>A0ABN2AVF0_9ACTN</name>
<evidence type="ECO:0000313" key="1">
    <source>
        <dbReference type="EMBL" id="GAA1528375.1"/>
    </source>
</evidence>
<organism evidence="1 2">
    <name type="scientific">Nocardioides humi</name>
    <dbReference type="NCBI Taxonomy" id="449461"/>
    <lineage>
        <taxon>Bacteria</taxon>
        <taxon>Bacillati</taxon>
        <taxon>Actinomycetota</taxon>
        <taxon>Actinomycetes</taxon>
        <taxon>Propionibacteriales</taxon>
        <taxon>Nocardioidaceae</taxon>
        <taxon>Nocardioides</taxon>
    </lineage>
</organism>
<evidence type="ECO:0000313" key="2">
    <source>
        <dbReference type="Proteomes" id="UP001500842"/>
    </source>
</evidence>
<dbReference type="PANTHER" id="PTHR10668:SF105">
    <property type="entry name" value="DEHYDROGENASE-RELATED"/>
    <property type="match status" value="1"/>
</dbReference>
<dbReference type="Gene3D" id="3.50.50.60">
    <property type="entry name" value="FAD/NAD(P)-binding domain"/>
    <property type="match status" value="1"/>
</dbReference>
<dbReference type="PANTHER" id="PTHR10668">
    <property type="entry name" value="PHYTOENE DEHYDROGENASE"/>
    <property type="match status" value="1"/>
</dbReference>
<dbReference type="Proteomes" id="UP001500842">
    <property type="component" value="Unassembled WGS sequence"/>
</dbReference>
<reference evidence="1 2" key="1">
    <citation type="journal article" date="2019" name="Int. J. Syst. Evol. Microbiol.">
        <title>The Global Catalogue of Microorganisms (GCM) 10K type strain sequencing project: providing services to taxonomists for standard genome sequencing and annotation.</title>
        <authorList>
            <consortium name="The Broad Institute Genomics Platform"/>
            <consortium name="The Broad Institute Genome Sequencing Center for Infectious Disease"/>
            <person name="Wu L."/>
            <person name="Ma J."/>
        </authorList>
    </citation>
    <scope>NUCLEOTIDE SEQUENCE [LARGE SCALE GENOMIC DNA]</scope>
    <source>
        <strain evidence="1 2">JCM 14942</strain>
    </source>
</reference>
<dbReference type="InterPro" id="IPR036188">
    <property type="entry name" value="FAD/NAD-bd_sf"/>
</dbReference>
<sequence length="475" mass="49509">MSTAVVVGSGPNGLAAAIRLAQAGLAVTVVEAHDRPGGGTRTSELTLPGLLHDDCAAFHPTGVASPFFASLGLERHGLRWLWPEVDLAHPLDDGRAGIATRDLVSSAASLGADATAWTRMLGPAVRHFDDLIAEVLQPVVHVPRHPVTLGRFGAKALLPATVLARRFRDAPARALFTGVAAHKFGRLDLPLSASVGLMLGASAHAVGWPVAEGGTESITRALLAELASYDGRVVTGVRVASLAQLDELAGGRPDVVVLDTAPAGVLDIVGDRLPARVRRALSRYSYGPAAFKVDLAIEGDIPWTSPDCRRAGTLHLGGSAAEIATVEAATVRGEMPERPFVLLGQQYLCDPARSSGSTNPVYAYAHVPHRYDGDATDAVLAQIERFAPGFRERVLAVSTRDPAALEAHNANYVGGDISAGANTARQIAFRPRISLSPYALGVDGVYLCSSATPPGAGVHGMGGFHAAEAALARLR</sequence>
<protein>
    <submittedName>
        <fullName evidence="1">NAD(P)/FAD-dependent oxidoreductase</fullName>
    </submittedName>
</protein>
<accession>A0ABN2AVF0</accession>
<dbReference type="Pfam" id="PF13450">
    <property type="entry name" value="NAD_binding_8"/>
    <property type="match status" value="1"/>
</dbReference>
<comment type="caution">
    <text evidence="1">The sequence shown here is derived from an EMBL/GenBank/DDBJ whole genome shotgun (WGS) entry which is preliminary data.</text>
</comment>
<dbReference type="SUPFAM" id="SSF51905">
    <property type="entry name" value="FAD/NAD(P)-binding domain"/>
    <property type="match status" value="1"/>
</dbReference>